<evidence type="ECO:0000313" key="2">
    <source>
        <dbReference type="Proteomes" id="UP000768180"/>
    </source>
</evidence>
<keyword evidence="2" id="KW-1185">Reference proteome</keyword>
<dbReference type="Gene3D" id="1.10.1220.10">
    <property type="entry name" value="Met repressor-like"/>
    <property type="match status" value="1"/>
</dbReference>
<proteinExistence type="predicted"/>
<organism evidence="1 2">
    <name type="scientific">Fusicatenibacter saccharivorans</name>
    <dbReference type="NCBI Taxonomy" id="1150298"/>
    <lineage>
        <taxon>Bacteria</taxon>
        <taxon>Bacillati</taxon>
        <taxon>Bacillota</taxon>
        <taxon>Clostridia</taxon>
        <taxon>Lachnospirales</taxon>
        <taxon>Lachnospiraceae</taxon>
        <taxon>Fusicatenibacter</taxon>
    </lineage>
</organism>
<dbReference type="Pfam" id="PF05534">
    <property type="entry name" value="HicB"/>
    <property type="match status" value="1"/>
</dbReference>
<dbReference type="InterPro" id="IPR010985">
    <property type="entry name" value="Ribbon_hlx_hlx"/>
</dbReference>
<dbReference type="EMBL" id="JAAITQ010000083">
    <property type="protein sequence ID" value="NSE18116.1"/>
    <property type="molecule type" value="Genomic_DNA"/>
</dbReference>
<comment type="caution">
    <text evidence="1">The sequence shown here is derived from an EMBL/GenBank/DDBJ whole genome shotgun (WGS) entry which is preliminary data.</text>
</comment>
<dbReference type="Proteomes" id="UP000768180">
    <property type="component" value="Unassembled WGS sequence"/>
</dbReference>
<name>A0ABX2GIA0_9FIRM</name>
<evidence type="ECO:0000313" key="1">
    <source>
        <dbReference type="EMBL" id="NSE18116.1"/>
    </source>
</evidence>
<sequence length="165" mass="18960">MNNMMEYKGYHTKIEFDAESMTLRGKIEGINDYVDFEAGDISSIEVEFHSAVDDYLEFCKEVGKDPEKEYKGTFNVRISPELHKKLALCAFKDGCSLNAEVEKAVYAFVDSEQSQTRALAESVRDLTETIRMDNSRYVNETTVNSKKVIPFMNVKHTYKDEEILL</sequence>
<reference evidence="1 2" key="1">
    <citation type="journal article" date="2020" name="Cell Host Microbe">
        <title>Functional and Genomic Variation between Human-Derived Isolates of Lachnospiraceae Reveals Inter- and Intra-Species Diversity.</title>
        <authorList>
            <person name="Sorbara M.T."/>
            <person name="Littmann E.R."/>
            <person name="Fontana E."/>
            <person name="Moody T.U."/>
            <person name="Kohout C.E."/>
            <person name="Gjonbalaj M."/>
            <person name="Eaton V."/>
            <person name="Seok R."/>
            <person name="Leiner I.M."/>
            <person name="Pamer E.G."/>
        </authorList>
    </citation>
    <scope>NUCLEOTIDE SEQUENCE [LARGE SCALE GENOMIC DNA]</scope>
    <source>
        <strain evidence="1 2">MSK.14.54</strain>
    </source>
</reference>
<dbReference type="InterPro" id="IPR035069">
    <property type="entry name" value="TTHA1013/TTHA0281-like"/>
</dbReference>
<dbReference type="SUPFAM" id="SSF47598">
    <property type="entry name" value="Ribbon-helix-helix"/>
    <property type="match status" value="1"/>
</dbReference>
<gene>
    <name evidence="1" type="ORF">G5B05_17455</name>
</gene>
<dbReference type="InterPro" id="IPR013321">
    <property type="entry name" value="Arc_rbn_hlx_hlx"/>
</dbReference>
<dbReference type="SUPFAM" id="SSF143100">
    <property type="entry name" value="TTHA1013/TTHA0281-like"/>
    <property type="match status" value="1"/>
</dbReference>
<dbReference type="InterPro" id="IPR008651">
    <property type="entry name" value="Uncharacterised_HicB"/>
</dbReference>
<accession>A0ABX2GIA0</accession>
<protein>
    <submittedName>
        <fullName evidence="1">Type II toxin-antitoxin system HicB family antitoxin</fullName>
    </submittedName>
</protein>